<dbReference type="PANTHER" id="PTHR13696">
    <property type="entry name" value="P-LOOP CONTAINING NUCLEOSIDE TRIPHOSPHATE HYDROLASE"/>
    <property type="match status" value="1"/>
</dbReference>
<dbReference type="RefSeq" id="WP_092695738.1">
    <property type="nucleotide sequence ID" value="NZ_FNBK01000035.1"/>
</dbReference>
<dbReference type="PANTHER" id="PTHR13696:SF99">
    <property type="entry name" value="COBYRINIC ACID AC-DIAMIDE SYNTHASE"/>
    <property type="match status" value="1"/>
</dbReference>
<feature type="domain" description="AAA" evidence="1">
    <location>
        <begin position="14"/>
        <end position="181"/>
    </location>
</feature>
<dbReference type="SUPFAM" id="SSF52540">
    <property type="entry name" value="P-loop containing nucleoside triphosphate hydrolases"/>
    <property type="match status" value="1"/>
</dbReference>
<dbReference type="EMBL" id="FNBK01000035">
    <property type="protein sequence ID" value="SDG41230.1"/>
    <property type="molecule type" value="Genomic_DNA"/>
</dbReference>
<sequence length="268" mass="29800">MPDSQETPDKPAKLAIAQQKGGVGKTTDTINIGGALAARGHDVLLWDADPQGYLTMGVGLDDEYTAEQPNQYTALTDPGEHDIRDLIRSHEEVDVVPANIDMFNLEQELVSAMRGRRRMDDLLADVSGYDFVLVDCPPSLGLLTDNALLACEDIIIPAEAEDTSIRALDILFKQIDSLESNFGVEIDERAILISNIDYPLDNEQQGMLEWFDDSFGDYIPVYEFRSRAVVKRAYNAGHSVFAHDEDCDQEDELLQLADYLADNRGEMV</sequence>
<evidence type="ECO:0000259" key="1">
    <source>
        <dbReference type="Pfam" id="PF13614"/>
    </source>
</evidence>
<dbReference type="Gene3D" id="3.40.50.300">
    <property type="entry name" value="P-loop containing nucleotide triphosphate hydrolases"/>
    <property type="match status" value="1"/>
</dbReference>
<dbReference type="Proteomes" id="UP000199076">
    <property type="component" value="Unassembled WGS sequence"/>
</dbReference>
<keyword evidence="3" id="KW-1185">Reference proteome</keyword>
<accession>A0A1G7U385</accession>
<dbReference type="InterPro" id="IPR050678">
    <property type="entry name" value="DNA_Partitioning_ATPase"/>
</dbReference>
<proteinExistence type="predicted"/>
<evidence type="ECO:0000313" key="3">
    <source>
        <dbReference type="Proteomes" id="UP000199076"/>
    </source>
</evidence>
<dbReference type="STRING" id="660518.SAMN05216218_1354"/>
<dbReference type="Pfam" id="PF13614">
    <property type="entry name" value="AAA_31"/>
    <property type="match status" value="1"/>
</dbReference>
<name>A0A1G7U385_9EURY</name>
<evidence type="ECO:0000313" key="2">
    <source>
        <dbReference type="EMBL" id="SDG41230.1"/>
    </source>
</evidence>
<dbReference type="CDD" id="cd02042">
    <property type="entry name" value="ParAB_family"/>
    <property type="match status" value="1"/>
</dbReference>
<dbReference type="InterPro" id="IPR025669">
    <property type="entry name" value="AAA_dom"/>
</dbReference>
<protein>
    <submittedName>
        <fullName evidence="2">Chromosome partitioning protein</fullName>
    </submittedName>
</protein>
<reference evidence="3" key="1">
    <citation type="submission" date="2016-10" db="EMBL/GenBank/DDBJ databases">
        <authorList>
            <person name="Varghese N."/>
            <person name="Submissions S."/>
        </authorList>
    </citation>
    <scope>NUCLEOTIDE SEQUENCE [LARGE SCALE GENOMIC DNA]</scope>
    <source>
        <strain evidence="3">IBRC-M 10760</strain>
    </source>
</reference>
<organism evidence="2 3">
    <name type="scientific">Halorientalis regularis</name>
    <dbReference type="NCBI Taxonomy" id="660518"/>
    <lineage>
        <taxon>Archaea</taxon>
        <taxon>Methanobacteriati</taxon>
        <taxon>Methanobacteriota</taxon>
        <taxon>Stenosarchaea group</taxon>
        <taxon>Halobacteria</taxon>
        <taxon>Halobacteriales</taxon>
        <taxon>Haloarculaceae</taxon>
        <taxon>Halorientalis</taxon>
    </lineage>
</organism>
<dbReference type="InterPro" id="IPR027417">
    <property type="entry name" value="P-loop_NTPase"/>
</dbReference>
<dbReference type="OrthoDB" id="36110at2157"/>
<gene>
    <name evidence="2" type="ORF">SAMN05216218_1354</name>
</gene>
<dbReference type="AlphaFoldDB" id="A0A1G7U385"/>